<dbReference type="InterPro" id="IPR051533">
    <property type="entry name" value="WaaL-like"/>
</dbReference>
<feature type="transmembrane region" description="Helical" evidence="5">
    <location>
        <begin position="159"/>
        <end position="176"/>
    </location>
</feature>
<feature type="transmembrane region" description="Helical" evidence="5">
    <location>
        <begin position="382"/>
        <end position="399"/>
    </location>
</feature>
<evidence type="ECO:0000256" key="1">
    <source>
        <dbReference type="ARBA" id="ARBA00004141"/>
    </source>
</evidence>
<keyword evidence="3 5" id="KW-1133">Transmembrane helix</keyword>
<dbReference type="Proteomes" id="UP001317001">
    <property type="component" value="Chromosome"/>
</dbReference>
<feature type="transmembrane region" description="Helical" evidence="5">
    <location>
        <begin position="6"/>
        <end position="35"/>
    </location>
</feature>
<comment type="subcellular location">
    <subcellularLocation>
        <location evidence="1">Membrane</location>
        <topology evidence="1">Multi-pass membrane protein</topology>
    </subcellularLocation>
</comment>
<organism evidence="7 8">
    <name type="scientific">Paenimyroides aestuarii</name>
    <dbReference type="NCBI Taxonomy" id="2968490"/>
    <lineage>
        <taxon>Bacteria</taxon>
        <taxon>Pseudomonadati</taxon>
        <taxon>Bacteroidota</taxon>
        <taxon>Flavobacteriia</taxon>
        <taxon>Flavobacteriales</taxon>
        <taxon>Flavobacteriaceae</taxon>
        <taxon>Paenimyroides</taxon>
    </lineage>
</organism>
<sequence length="412" mass="48457">MRLAKIFYACTCALGLFPLLKLNHFSLLMIIWFVLAMANAWKNNTFTFLKLHTSTFIILSFFCIMYFLYIPFTTDFKELSKSIIKSLPFLIFPLGFLVNKQLITKKFIQTFGLLYSLSVFILNGLGWVQLFNFGWNKAWEQNDFYHPIFRNMFQEATTLHLPYLGLLTVFAALWLTHKMVDAKKISVLNLFGVSFLLFSVYIYSARMALVCYILGLLFTLFKSIKKARVKWSILMILPLVAWALFWFSPIKERYIKVVEKEWILPNHKQKPHEVNYRYGIWHCATHLIASNWLLGVGADKVQEQLNKCYDGFSYTSYEDFKKVTYNTHNQYFDQMLKFGILGLILFVWMLLYFYPNSSVMYQTFLLIVAISFLTENILDRQIGVVFISLLNTIFVIYKINTLEKSISSRLVR</sequence>
<accession>A0ABY5NV19</accession>
<feature type="transmembrane region" description="Helical" evidence="5">
    <location>
        <begin position="188"/>
        <end position="217"/>
    </location>
</feature>
<evidence type="ECO:0000313" key="8">
    <source>
        <dbReference type="Proteomes" id="UP001317001"/>
    </source>
</evidence>
<dbReference type="Pfam" id="PF04932">
    <property type="entry name" value="Wzy_C"/>
    <property type="match status" value="1"/>
</dbReference>
<feature type="transmembrane region" description="Helical" evidence="5">
    <location>
        <begin position="229"/>
        <end position="247"/>
    </location>
</feature>
<evidence type="ECO:0000256" key="4">
    <source>
        <dbReference type="ARBA" id="ARBA00023136"/>
    </source>
</evidence>
<evidence type="ECO:0000259" key="6">
    <source>
        <dbReference type="Pfam" id="PF04932"/>
    </source>
</evidence>
<feature type="transmembrane region" description="Helical" evidence="5">
    <location>
        <begin position="335"/>
        <end position="353"/>
    </location>
</feature>
<feature type="transmembrane region" description="Helical" evidence="5">
    <location>
        <begin position="47"/>
        <end position="70"/>
    </location>
</feature>
<dbReference type="GO" id="GO:0016874">
    <property type="term" value="F:ligase activity"/>
    <property type="evidence" value="ECO:0007669"/>
    <property type="project" value="UniProtKB-KW"/>
</dbReference>
<evidence type="ECO:0000256" key="2">
    <source>
        <dbReference type="ARBA" id="ARBA00022692"/>
    </source>
</evidence>
<keyword evidence="7" id="KW-0436">Ligase</keyword>
<protein>
    <submittedName>
        <fullName evidence="7">O-antigen ligase family protein</fullName>
    </submittedName>
</protein>
<dbReference type="InterPro" id="IPR007016">
    <property type="entry name" value="O-antigen_ligase-rel_domated"/>
</dbReference>
<keyword evidence="2 5" id="KW-0812">Transmembrane</keyword>
<keyword evidence="4 5" id="KW-0472">Membrane</keyword>
<reference evidence="7 8" key="1">
    <citation type="submission" date="2022-08" db="EMBL/GenBank/DDBJ databases">
        <title>Myroides zhujiangensis sp. nov., a novel bacterium isolated from sediment in the Pearl River Estuary.</title>
        <authorList>
            <person name="Cui L."/>
        </authorList>
    </citation>
    <scope>NUCLEOTIDE SEQUENCE [LARGE SCALE GENOMIC DNA]</scope>
    <source>
        <strain evidence="7 8">SCSIO 72103</strain>
    </source>
</reference>
<proteinExistence type="predicted"/>
<feature type="domain" description="O-antigen ligase-related" evidence="6">
    <location>
        <begin position="193"/>
        <end position="347"/>
    </location>
</feature>
<evidence type="ECO:0000256" key="5">
    <source>
        <dbReference type="SAM" id="Phobius"/>
    </source>
</evidence>
<gene>
    <name evidence="7" type="ORF">NPX36_05175</name>
</gene>
<dbReference type="EMBL" id="CP102382">
    <property type="protein sequence ID" value="UUV22432.1"/>
    <property type="molecule type" value="Genomic_DNA"/>
</dbReference>
<keyword evidence="8" id="KW-1185">Reference proteome</keyword>
<dbReference type="RefSeq" id="WP_257500349.1">
    <property type="nucleotide sequence ID" value="NZ_CP102382.1"/>
</dbReference>
<dbReference type="PANTHER" id="PTHR37422:SF13">
    <property type="entry name" value="LIPOPOLYSACCHARIDE BIOSYNTHESIS PROTEIN PA4999-RELATED"/>
    <property type="match status" value="1"/>
</dbReference>
<feature type="transmembrane region" description="Helical" evidence="5">
    <location>
        <begin position="111"/>
        <end position="130"/>
    </location>
</feature>
<name>A0ABY5NV19_9FLAO</name>
<evidence type="ECO:0000313" key="7">
    <source>
        <dbReference type="EMBL" id="UUV22432.1"/>
    </source>
</evidence>
<dbReference type="PANTHER" id="PTHR37422">
    <property type="entry name" value="TEICHURONIC ACID BIOSYNTHESIS PROTEIN TUAE"/>
    <property type="match status" value="1"/>
</dbReference>
<evidence type="ECO:0000256" key="3">
    <source>
        <dbReference type="ARBA" id="ARBA00022989"/>
    </source>
</evidence>